<protein>
    <submittedName>
        <fullName evidence="1">Uncharacterized protein</fullName>
    </submittedName>
</protein>
<gene>
    <name evidence="1" type="ORF">G4993_03745</name>
</gene>
<dbReference type="Proteomes" id="UP001296580">
    <property type="component" value="Unassembled WGS sequence"/>
</dbReference>
<sequence length="202" mass="23725">MMRWYTAVGVKMEHPGGLFCVQVGTENKILSGMEIFIWNALLWSFVEETQIYGRMVQLLKAVFPEKDLDGKTGKDEFNFCFRRLITRGLITFCECETEKEAAENLLQNAIVARVMRNSGERFLMFCESFACGTPFWKALRVFKKEPMEEMYRQFLLKIEKCGEVRYYLETTEQPNEILEMLSLLYQKKILFIRSVKEVTLEA</sequence>
<accession>A0AAJ3KKZ5</accession>
<evidence type="ECO:0000313" key="2">
    <source>
        <dbReference type="Proteomes" id="UP001296580"/>
    </source>
</evidence>
<dbReference type="AlphaFoldDB" id="A0AAJ3KKZ5"/>
<comment type="caution">
    <text evidence="1">The sequence shown here is derived from an EMBL/GenBank/DDBJ whole genome shotgun (WGS) entry which is preliminary data.</text>
</comment>
<dbReference type="EMBL" id="JAAIRV010000004">
    <property type="protein sequence ID" value="NSI57513.1"/>
    <property type="molecule type" value="Genomic_DNA"/>
</dbReference>
<name>A0AAJ3KKZ5_MEDGN</name>
<organism evidence="1 2">
    <name type="scientific">Mediterraneibacter gnavus</name>
    <name type="common">Ruminococcus gnavus</name>
    <dbReference type="NCBI Taxonomy" id="33038"/>
    <lineage>
        <taxon>Bacteria</taxon>
        <taxon>Bacillati</taxon>
        <taxon>Bacillota</taxon>
        <taxon>Clostridia</taxon>
        <taxon>Lachnospirales</taxon>
        <taxon>Lachnospiraceae</taxon>
        <taxon>Mediterraneibacter</taxon>
    </lineage>
</organism>
<dbReference type="RefSeq" id="WP_173877931.1">
    <property type="nucleotide sequence ID" value="NZ_JAAIMR010000004.1"/>
</dbReference>
<evidence type="ECO:0000313" key="1">
    <source>
        <dbReference type="EMBL" id="NSI57513.1"/>
    </source>
</evidence>
<proteinExistence type="predicted"/>
<reference evidence="1" key="1">
    <citation type="journal article" date="2020" name="Cell Host Microbe">
        <title>Functional and Genomic Variation between Human-Derived Isolates of Lachnospiraceae Reveals Inter- and Intra-Species Diversity.</title>
        <authorList>
            <person name="Sorbara M.T."/>
            <person name="Littmann E.R."/>
            <person name="Fontana E."/>
            <person name="Moody T.U."/>
            <person name="Kohout C.E."/>
            <person name="Gjonbalaj M."/>
            <person name="Eaton V."/>
            <person name="Seok R."/>
            <person name="Leiner I.M."/>
            <person name="Pamer E.G."/>
        </authorList>
    </citation>
    <scope>NUCLEOTIDE SEQUENCE</scope>
    <source>
        <strain evidence="1">MSK.15.32</strain>
    </source>
</reference>
<reference evidence="1" key="2">
    <citation type="submission" date="2020-02" db="EMBL/GenBank/DDBJ databases">
        <authorList>
            <person name="Littmann E."/>
            <person name="Sorbara M."/>
        </authorList>
    </citation>
    <scope>NUCLEOTIDE SEQUENCE</scope>
    <source>
        <strain evidence="1">MSK.15.32</strain>
    </source>
</reference>